<feature type="region of interest" description="Disordered" evidence="1">
    <location>
        <begin position="204"/>
        <end position="281"/>
    </location>
</feature>
<dbReference type="Proteomes" id="UP000256328">
    <property type="component" value="Unassembled WGS sequence"/>
</dbReference>
<feature type="compositionally biased region" description="Polar residues" evidence="1">
    <location>
        <begin position="247"/>
        <end position="260"/>
    </location>
</feature>
<proteinExistence type="predicted"/>
<evidence type="ECO:0000313" key="3">
    <source>
        <dbReference type="Proteomes" id="UP000256328"/>
    </source>
</evidence>
<dbReference type="OrthoDB" id="2499658at2759"/>
<protein>
    <recommendedName>
        <fullName evidence="4">Integrase zinc-binding domain-containing protein</fullName>
    </recommendedName>
</protein>
<accession>A0A3D8SM04</accession>
<dbReference type="AlphaFoldDB" id="A0A3D8SM04"/>
<evidence type="ECO:0000313" key="2">
    <source>
        <dbReference type="EMBL" id="RDW87306.1"/>
    </source>
</evidence>
<comment type="caution">
    <text evidence="2">The sequence shown here is derived from an EMBL/GenBank/DDBJ whole genome shotgun (WGS) entry which is preliminary data.</text>
</comment>
<dbReference type="EMBL" id="PDLN01000004">
    <property type="protein sequence ID" value="RDW87306.1"/>
    <property type="molecule type" value="Genomic_DNA"/>
</dbReference>
<gene>
    <name evidence="2" type="ORF">BP5796_03000</name>
</gene>
<feature type="compositionally biased region" description="Basic and acidic residues" evidence="1">
    <location>
        <begin position="427"/>
        <end position="444"/>
    </location>
</feature>
<evidence type="ECO:0000256" key="1">
    <source>
        <dbReference type="SAM" id="MobiDB-lite"/>
    </source>
</evidence>
<sequence>MSAPQQDNLNTVNTEKKELKSTNYQFDNREAAKIVFRCPQPFNPQFPSVNAYRQLLVDWYLQFGKRQWLHIKNQELHDTVITELSNPGSTIPWQYGNDDHKAQWKNYVKTAYRWEMTCQNVLGLVTTAESARAKELGRLPRPLMALESTYLGLCTYHTNGQGHHLGRDATLKALDNAPGEDWAIKKSLVAAFIRECPQCSGRLRKRATNDDKTAENSTTPGASEPKTNKRRAPSSEAGPAPKRARTQMASVTPSTNNGSAFGQGRPLATNANNDFANNLHAPPQSMQQLEMPVANTGINHGINYMPFEQPAAVDNYWNPVPRQQAGPYQAGAYQAPYLQQHAAPAASPDYYAAASQGAAIIPFYAAPPQVAYPIANAGAQLVEEYPTPPISRHGGSGPSRRSFTQLLGDMEEVEGEEEQEEEEEREEGEKGEEGRSGEGEREDQAREEEDGIEASLETYLDMFLGEEKAKEEDGMDLIDWSKTTE</sequence>
<feature type="region of interest" description="Disordered" evidence="1">
    <location>
        <begin position="411"/>
        <end position="485"/>
    </location>
</feature>
<evidence type="ECO:0008006" key="4">
    <source>
        <dbReference type="Google" id="ProtNLM"/>
    </source>
</evidence>
<name>A0A3D8SM04_9HELO</name>
<organism evidence="2 3">
    <name type="scientific">Coleophoma crateriformis</name>
    <dbReference type="NCBI Taxonomy" id="565419"/>
    <lineage>
        <taxon>Eukaryota</taxon>
        <taxon>Fungi</taxon>
        <taxon>Dikarya</taxon>
        <taxon>Ascomycota</taxon>
        <taxon>Pezizomycotina</taxon>
        <taxon>Leotiomycetes</taxon>
        <taxon>Helotiales</taxon>
        <taxon>Dermateaceae</taxon>
        <taxon>Coleophoma</taxon>
    </lineage>
</organism>
<keyword evidence="3" id="KW-1185">Reference proteome</keyword>
<reference evidence="2 3" key="1">
    <citation type="journal article" date="2018" name="IMA Fungus">
        <title>IMA Genome-F 9: Draft genome sequence of Annulohypoxylon stygium, Aspergillus mulundensis, Berkeleyomyces basicola (syn. Thielaviopsis basicola), Ceratocystis smalleyi, two Cercospora beticola strains, Coleophoma cylindrospora, Fusarium fracticaudum, Phialophora cf. hyalina, and Morchella septimelata.</title>
        <authorList>
            <person name="Wingfield B.D."/>
            <person name="Bills G.F."/>
            <person name="Dong Y."/>
            <person name="Huang W."/>
            <person name="Nel W.J."/>
            <person name="Swalarsk-Parry B.S."/>
            <person name="Vaghefi N."/>
            <person name="Wilken P.M."/>
            <person name="An Z."/>
            <person name="de Beer Z.W."/>
            <person name="De Vos L."/>
            <person name="Chen L."/>
            <person name="Duong T.A."/>
            <person name="Gao Y."/>
            <person name="Hammerbacher A."/>
            <person name="Kikkert J.R."/>
            <person name="Li Y."/>
            <person name="Li H."/>
            <person name="Li K."/>
            <person name="Li Q."/>
            <person name="Liu X."/>
            <person name="Ma X."/>
            <person name="Naidoo K."/>
            <person name="Pethybridge S.J."/>
            <person name="Sun J."/>
            <person name="Steenkamp E.T."/>
            <person name="van der Nest M.A."/>
            <person name="van Wyk S."/>
            <person name="Wingfield M.J."/>
            <person name="Xiong C."/>
            <person name="Yue Q."/>
            <person name="Zhang X."/>
        </authorList>
    </citation>
    <scope>NUCLEOTIDE SEQUENCE [LARGE SCALE GENOMIC DNA]</scope>
    <source>
        <strain evidence="2 3">BP5796</strain>
    </source>
</reference>
<feature type="compositionally biased region" description="Acidic residues" evidence="1">
    <location>
        <begin position="411"/>
        <end position="426"/>
    </location>
</feature>